<gene>
    <name evidence="2" type="ORF">EQG79_30285</name>
</gene>
<accession>A0A4Q2UC39</accession>
<sequence>MAKKIKNKVLEADLEQVPEPEVIQPPPEPARRMGRPQVAFDEKLIENMLRGGSSGVDIAEAYGCDRGTLYRWVERTKGISFDTWSRQCKAASRHLLRVTQLKVAMGYSDEKTEVEFQVDAKTGKKTEVKRKTTVLHHPPNAAMLIFLGKNNLGQSDMPEPADGAGKFGQIPDYRMVGDEEEGEEKPALGAGHDDDFANDPSGNYADRFNDDDDEEYPEDE</sequence>
<keyword evidence="3" id="KW-1185">Reference proteome</keyword>
<evidence type="ECO:0008006" key="4">
    <source>
        <dbReference type="Google" id="ProtNLM"/>
    </source>
</evidence>
<evidence type="ECO:0000256" key="1">
    <source>
        <dbReference type="SAM" id="MobiDB-lite"/>
    </source>
</evidence>
<dbReference type="EMBL" id="SBLB01000016">
    <property type="protein sequence ID" value="RYC66364.1"/>
    <property type="molecule type" value="Genomic_DNA"/>
</dbReference>
<organism evidence="2 3">
    <name type="scientific">Spirosoma sordidisoli</name>
    <dbReference type="NCBI Taxonomy" id="2502893"/>
    <lineage>
        <taxon>Bacteria</taxon>
        <taxon>Pseudomonadati</taxon>
        <taxon>Bacteroidota</taxon>
        <taxon>Cytophagia</taxon>
        <taxon>Cytophagales</taxon>
        <taxon>Cytophagaceae</taxon>
        <taxon>Spirosoma</taxon>
    </lineage>
</organism>
<evidence type="ECO:0000313" key="2">
    <source>
        <dbReference type="EMBL" id="RYC66364.1"/>
    </source>
</evidence>
<feature type="region of interest" description="Disordered" evidence="1">
    <location>
        <begin position="153"/>
        <end position="220"/>
    </location>
</feature>
<comment type="caution">
    <text evidence="2">The sequence shown here is derived from an EMBL/GenBank/DDBJ whole genome shotgun (WGS) entry which is preliminary data.</text>
</comment>
<proteinExistence type="predicted"/>
<dbReference type="Proteomes" id="UP000290407">
    <property type="component" value="Unassembled WGS sequence"/>
</dbReference>
<name>A0A4Q2UC39_9BACT</name>
<dbReference type="RefSeq" id="WP_129606931.1">
    <property type="nucleotide sequence ID" value="NZ_SBLB01000016.1"/>
</dbReference>
<feature type="compositionally biased region" description="Acidic residues" evidence="1">
    <location>
        <begin position="209"/>
        <end position="220"/>
    </location>
</feature>
<protein>
    <recommendedName>
        <fullName evidence="4">Helix-turn-helix domain-containing protein</fullName>
    </recommendedName>
</protein>
<evidence type="ECO:0000313" key="3">
    <source>
        <dbReference type="Proteomes" id="UP000290407"/>
    </source>
</evidence>
<dbReference type="AlphaFoldDB" id="A0A4Q2UC39"/>
<reference evidence="2 3" key="1">
    <citation type="submission" date="2019-01" db="EMBL/GenBank/DDBJ databases">
        <title>Spirosoma flava sp. nov., a propanil-degrading bacterium isolated from herbicide-contaminated soil.</title>
        <authorList>
            <person name="Zhang L."/>
            <person name="Jiang J.-D."/>
        </authorList>
    </citation>
    <scope>NUCLEOTIDE SEQUENCE [LARGE SCALE GENOMIC DNA]</scope>
    <source>
        <strain evidence="2 3">TY50</strain>
    </source>
</reference>